<dbReference type="InParanoid" id="A7SQH6"/>
<evidence type="ECO:0000313" key="4">
    <source>
        <dbReference type="Proteomes" id="UP000001593"/>
    </source>
</evidence>
<dbReference type="Gene3D" id="3.30.2410.10">
    <property type="entry name" value="Hect, E3 ligase catalytic domain"/>
    <property type="match status" value="1"/>
</dbReference>
<proteinExistence type="predicted"/>
<dbReference type="InterPro" id="IPR000569">
    <property type="entry name" value="HECT_dom"/>
</dbReference>
<evidence type="ECO:0000313" key="3">
    <source>
        <dbReference type="EMBL" id="EDO34037.1"/>
    </source>
</evidence>
<dbReference type="EMBL" id="DS469746">
    <property type="protein sequence ID" value="EDO34037.1"/>
    <property type="molecule type" value="Genomic_DNA"/>
</dbReference>
<dbReference type="Proteomes" id="UP000001593">
    <property type="component" value="Unassembled WGS sequence"/>
</dbReference>
<reference evidence="3 4" key="1">
    <citation type="journal article" date="2007" name="Science">
        <title>Sea anemone genome reveals ancestral eumetazoan gene repertoire and genomic organization.</title>
        <authorList>
            <person name="Putnam N.H."/>
            <person name="Srivastava M."/>
            <person name="Hellsten U."/>
            <person name="Dirks B."/>
            <person name="Chapman J."/>
            <person name="Salamov A."/>
            <person name="Terry A."/>
            <person name="Shapiro H."/>
            <person name="Lindquist E."/>
            <person name="Kapitonov V.V."/>
            <person name="Jurka J."/>
            <person name="Genikhovich G."/>
            <person name="Grigoriev I.V."/>
            <person name="Lucas S.M."/>
            <person name="Steele R.E."/>
            <person name="Finnerty J.R."/>
            <person name="Technau U."/>
            <person name="Martindale M.Q."/>
            <person name="Rokhsar D.S."/>
        </authorList>
    </citation>
    <scope>NUCLEOTIDE SEQUENCE [LARGE SCALE GENOMIC DNA]</scope>
    <source>
        <strain evidence="4">CH2 X CH6</strain>
    </source>
</reference>
<dbReference type="eggNOG" id="ENOG502SZ58">
    <property type="taxonomic scope" value="Eukaryota"/>
</dbReference>
<dbReference type="GO" id="GO:0004842">
    <property type="term" value="F:ubiquitin-protein transferase activity"/>
    <property type="evidence" value="ECO:0007669"/>
    <property type="project" value="InterPro"/>
</dbReference>
<organism evidence="3 4">
    <name type="scientific">Nematostella vectensis</name>
    <name type="common">Starlet sea anemone</name>
    <dbReference type="NCBI Taxonomy" id="45351"/>
    <lineage>
        <taxon>Eukaryota</taxon>
        <taxon>Metazoa</taxon>
        <taxon>Cnidaria</taxon>
        <taxon>Anthozoa</taxon>
        <taxon>Hexacorallia</taxon>
        <taxon>Actiniaria</taxon>
        <taxon>Edwardsiidae</taxon>
        <taxon>Nematostella</taxon>
    </lineage>
</organism>
<dbReference type="InterPro" id="IPR035983">
    <property type="entry name" value="Hect_E3_ubiquitin_ligase"/>
</dbReference>
<keyword evidence="1" id="KW-0833">Ubl conjugation pathway</keyword>
<dbReference type="Pfam" id="PF00632">
    <property type="entry name" value="HECT"/>
    <property type="match status" value="1"/>
</dbReference>
<protein>
    <recommendedName>
        <fullName evidence="2">HECT domain-containing protein</fullName>
    </recommendedName>
</protein>
<gene>
    <name evidence="3" type="ORF">NEMVEDRAFT_v1g215821</name>
</gene>
<feature type="domain" description="HECT" evidence="2">
    <location>
        <begin position="334"/>
        <end position="406"/>
    </location>
</feature>
<evidence type="ECO:0000259" key="2">
    <source>
        <dbReference type="Pfam" id="PF00632"/>
    </source>
</evidence>
<accession>A7SQH6</accession>
<dbReference type="STRING" id="45351.A7SQH6"/>
<evidence type="ECO:0000256" key="1">
    <source>
        <dbReference type="ARBA" id="ARBA00022786"/>
    </source>
</evidence>
<dbReference type="AlphaFoldDB" id="A7SQH6"/>
<dbReference type="HOGENOM" id="CLU_676710_0_0_1"/>
<keyword evidence="4" id="KW-1185">Reference proteome</keyword>
<dbReference type="SUPFAM" id="SSF56204">
    <property type="entry name" value="Hect, E3 ligase catalytic domain"/>
    <property type="match status" value="1"/>
</dbReference>
<sequence length="407" mass="46999">MKHKQRLAENVIYHYRDSPTWLVSNIVDDFPRGYIIKHVGRAYLEYNFRVLQEASGMVKIHTTCYVRIKLSCEGDRMSRFSNFISFALLNAHDDLLSSKDDPPEEIELQVLSSTSAATCKAPSQGTTLEFDDHVILQIFDVTFCIADEAPTIPLEEGRGLVESLFDTKNKHVHRYYTCRFDNCSSISHTESQRVKHLTYKFKHDWLFEKVSFDLNVGVWWLVYVEGEGMYCLLCRKHKQITEVNQYMEGLKTCCMLGLVQAYPEKFRTVFEVPKKLTAEMLDDFFDVKYSPRDSNKFHAETEVIFNLTQYLEDIKKGQISSILEGKEVVVTLNHVIRFLTGSHGIPAIGFTPRPSIHFNQDNPNRKLTANTCANQLTLTVDGRIRKYEHFSQDFTFCMFNSPGFGLL</sequence>
<name>A7SQH6_NEMVE</name>